<dbReference type="Gene3D" id="2.40.50.100">
    <property type="match status" value="1"/>
</dbReference>
<dbReference type="InterPro" id="IPR006143">
    <property type="entry name" value="RND_pump_MFP"/>
</dbReference>
<evidence type="ECO:0000256" key="1">
    <source>
        <dbReference type="ARBA" id="ARBA00009477"/>
    </source>
</evidence>
<dbReference type="PANTHER" id="PTHR30469">
    <property type="entry name" value="MULTIDRUG RESISTANCE PROTEIN MDTA"/>
    <property type="match status" value="1"/>
</dbReference>
<name>A0AA41W6I1_9GAMM</name>
<evidence type="ECO:0000313" key="4">
    <source>
        <dbReference type="EMBL" id="MCM2679531.1"/>
    </source>
</evidence>
<dbReference type="SUPFAM" id="SSF111369">
    <property type="entry name" value="HlyD-like secretion proteins"/>
    <property type="match status" value="1"/>
</dbReference>
<dbReference type="EMBL" id="JAMQGP010000003">
    <property type="protein sequence ID" value="MCM2679531.1"/>
    <property type="molecule type" value="Genomic_DNA"/>
</dbReference>
<dbReference type="InterPro" id="IPR058627">
    <property type="entry name" value="MdtA-like_C"/>
</dbReference>
<feature type="chain" id="PRO_5041464555" evidence="2">
    <location>
        <begin position="23"/>
        <end position="353"/>
    </location>
</feature>
<dbReference type="Proteomes" id="UP001165393">
    <property type="component" value="Unassembled WGS sequence"/>
</dbReference>
<comment type="caution">
    <text evidence="4">The sequence shown here is derived from an EMBL/GenBank/DDBJ whole genome shotgun (WGS) entry which is preliminary data.</text>
</comment>
<dbReference type="Gene3D" id="2.40.420.20">
    <property type="match status" value="1"/>
</dbReference>
<keyword evidence="5" id="KW-1185">Reference proteome</keyword>
<organism evidence="4 5">
    <name type="scientific">Echinimonas agarilytica</name>
    <dbReference type="NCBI Taxonomy" id="1215918"/>
    <lineage>
        <taxon>Bacteria</taxon>
        <taxon>Pseudomonadati</taxon>
        <taxon>Pseudomonadota</taxon>
        <taxon>Gammaproteobacteria</taxon>
        <taxon>Alteromonadales</taxon>
        <taxon>Echinimonadaceae</taxon>
        <taxon>Echinimonas</taxon>
    </lineage>
</organism>
<dbReference type="Gene3D" id="2.40.30.170">
    <property type="match status" value="1"/>
</dbReference>
<reference evidence="4 5" key="1">
    <citation type="journal article" date="2013" name="Antonie Van Leeuwenhoek">
        <title>Echinimonas agarilytica gen. nov., sp. nov., a new gammaproteobacterium isolated from the sea urchin Strongylocentrotus intermedius.</title>
        <authorList>
            <person name="Nedashkovskaya O.I."/>
            <person name="Stenkova A.M."/>
            <person name="Zhukova N.V."/>
            <person name="Van Trappen S."/>
            <person name="Lee J.S."/>
            <person name="Kim S.B."/>
        </authorList>
    </citation>
    <scope>NUCLEOTIDE SEQUENCE [LARGE SCALE GENOMIC DNA]</scope>
    <source>
        <strain evidence="4 5">KMM 6351</strain>
    </source>
</reference>
<comment type="similarity">
    <text evidence="1">Belongs to the membrane fusion protein (MFP) (TC 8.A.1) family.</text>
</comment>
<dbReference type="NCBIfam" id="TIGR01730">
    <property type="entry name" value="RND_mfp"/>
    <property type="match status" value="1"/>
</dbReference>
<evidence type="ECO:0000259" key="3">
    <source>
        <dbReference type="Pfam" id="PF25967"/>
    </source>
</evidence>
<keyword evidence="2" id="KW-0732">Signal</keyword>
<protein>
    <submittedName>
        <fullName evidence="4">Efflux RND transporter periplasmic adaptor subunit</fullName>
    </submittedName>
</protein>
<dbReference type="PANTHER" id="PTHR30469:SF20">
    <property type="entry name" value="EFFLUX RND TRANSPORTER PERIPLASMIC ADAPTOR SUBUNIT"/>
    <property type="match status" value="1"/>
</dbReference>
<evidence type="ECO:0000313" key="5">
    <source>
        <dbReference type="Proteomes" id="UP001165393"/>
    </source>
</evidence>
<dbReference type="AlphaFoldDB" id="A0AA41W6I1"/>
<dbReference type="RefSeq" id="WP_251260980.1">
    <property type="nucleotide sequence ID" value="NZ_JAMQGP010000003.1"/>
</dbReference>
<feature type="signal peptide" evidence="2">
    <location>
        <begin position="1"/>
        <end position="22"/>
    </location>
</feature>
<evidence type="ECO:0000256" key="2">
    <source>
        <dbReference type="SAM" id="SignalP"/>
    </source>
</evidence>
<dbReference type="GO" id="GO:0015562">
    <property type="term" value="F:efflux transmembrane transporter activity"/>
    <property type="evidence" value="ECO:0007669"/>
    <property type="project" value="TreeGrafter"/>
</dbReference>
<sequence length="353" mass="39507">MKLYLFPLFFVLTLLFGCSDEAESSNEDVQTTPRVVQLTTVIPANSDHSYQFPATVQPVKTVELNFEVSGRLNFVDLKQGKMVKKGHLLATMDSTPFERKVRENKALHKQATLELERIKSLYGKKLAAKRDLDNAQTQFDITQIDLENSKQDLSYTKLVAPFDALISQRLLENDRYISAGTAVVRLQDVSRIRFELNVPERILSANISNKINSAKAIINGSINKTYDIEYIEHTTEPDPVTQTYKVLFEMQAPQDEHLTPGLRAYVEVNVTNLKHHGGVVVPINAVVAAADKSFYVWRFDETTHQVHQAPVDIAMASGNLVVIRSGIELGDQVVSAGVAQMSESMLVQPYVTE</sequence>
<feature type="domain" description="Multidrug resistance protein MdtA-like C-terminal permuted SH3" evidence="3">
    <location>
        <begin position="279"/>
        <end position="337"/>
    </location>
</feature>
<dbReference type="GO" id="GO:1990281">
    <property type="term" value="C:efflux pump complex"/>
    <property type="evidence" value="ECO:0007669"/>
    <property type="project" value="TreeGrafter"/>
</dbReference>
<gene>
    <name evidence="4" type="ORF">NAF29_07600</name>
</gene>
<accession>A0AA41W6I1</accession>
<dbReference type="PROSITE" id="PS51257">
    <property type="entry name" value="PROKAR_LIPOPROTEIN"/>
    <property type="match status" value="1"/>
</dbReference>
<dbReference type="Gene3D" id="1.10.287.470">
    <property type="entry name" value="Helix hairpin bin"/>
    <property type="match status" value="1"/>
</dbReference>
<proteinExistence type="inferred from homology"/>
<dbReference type="Pfam" id="PF25967">
    <property type="entry name" value="RND-MFP_C"/>
    <property type="match status" value="1"/>
</dbReference>